<dbReference type="InterPro" id="IPR004516">
    <property type="entry name" value="HisRS/HisZ"/>
</dbReference>
<dbReference type="GO" id="GO:0005524">
    <property type="term" value="F:ATP binding"/>
    <property type="evidence" value="ECO:0007669"/>
    <property type="project" value="UniProtKB-KW"/>
</dbReference>
<dbReference type="InterPro" id="IPR045864">
    <property type="entry name" value="aa-tRNA-synth_II/BPL/LPL"/>
</dbReference>
<dbReference type="GO" id="GO:0004821">
    <property type="term" value="F:histidine-tRNA ligase activity"/>
    <property type="evidence" value="ECO:0007669"/>
    <property type="project" value="TreeGrafter"/>
</dbReference>
<dbReference type="Gene3D" id="3.30.930.10">
    <property type="entry name" value="Bira Bifunctional Protein, Domain 2"/>
    <property type="match status" value="2"/>
</dbReference>
<dbReference type="OrthoDB" id="9800814at2"/>
<dbReference type="SUPFAM" id="SSF55681">
    <property type="entry name" value="Class II aaRS and biotin synthetases"/>
    <property type="match status" value="1"/>
</dbReference>
<evidence type="ECO:0000259" key="6">
    <source>
        <dbReference type="PROSITE" id="PS50862"/>
    </source>
</evidence>
<dbReference type="RefSeq" id="WP_148972224.1">
    <property type="nucleotide sequence ID" value="NZ_CP043314.1"/>
</dbReference>
<dbReference type="SUPFAM" id="SSF52954">
    <property type="entry name" value="Class II aaRS ABD-related"/>
    <property type="match status" value="1"/>
</dbReference>
<dbReference type="AlphaFoldDB" id="A0A5C0UHF1"/>
<evidence type="ECO:0000313" key="7">
    <source>
        <dbReference type="EMBL" id="QEK39101.1"/>
    </source>
</evidence>
<dbReference type="CDD" id="cd00773">
    <property type="entry name" value="HisRS-like_core"/>
    <property type="match status" value="1"/>
</dbReference>
<dbReference type="PANTHER" id="PTHR43707:SF1">
    <property type="entry name" value="HISTIDINE--TRNA LIGASE, MITOCHONDRIAL-RELATED"/>
    <property type="match status" value="1"/>
</dbReference>
<keyword evidence="4" id="KW-0547">Nucleotide-binding</keyword>
<name>A0A5C0UHF1_9PROT</name>
<keyword evidence="4" id="KW-0067">ATP-binding</keyword>
<dbReference type="PIRSF" id="PIRSF001549">
    <property type="entry name" value="His-tRNA_synth"/>
    <property type="match status" value="1"/>
</dbReference>
<feature type="binding site" evidence="5">
    <location>
        <begin position="79"/>
        <end position="81"/>
    </location>
    <ligand>
        <name>L-histidine</name>
        <dbReference type="ChEBI" id="CHEBI:57595"/>
    </ligand>
</feature>
<evidence type="ECO:0000256" key="4">
    <source>
        <dbReference type="ARBA" id="ARBA00022840"/>
    </source>
</evidence>
<evidence type="ECO:0000256" key="5">
    <source>
        <dbReference type="PIRSR" id="PIRSR001549-1"/>
    </source>
</evidence>
<organism evidence="7 8">
    <name type="scientific">Candidatus Nesciobacter abundans</name>
    <dbReference type="NCBI Taxonomy" id="2601668"/>
    <lineage>
        <taxon>Bacteria</taxon>
        <taxon>Pseudomonadati</taxon>
        <taxon>Pseudomonadota</taxon>
        <taxon>Alphaproteobacteria</taxon>
        <taxon>Holosporales</taxon>
        <taxon>Holosporaceae</taxon>
        <taxon>Candidatus Nesciobacter</taxon>
    </lineage>
</organism>
<feature type="domain" description="Aminoacyl-transfer RNA synthetases class-II family profile" evidence="6">
    <location>
        <begin position="21"/>
        <end position="353"/>
    </location>
</feature>
<dbReference type="Gene3D" id="3.40.50.800">
    <property type="entry name" value="Anticodon-binding domain"/>
    <property type="match status" value="1"/>
</dbReference>
<evidence type="ECO:0000256" key="3">
    <source>
        <dbReference type="ARBA" id="ARBA00022490"/>
    </source>
</evidence>
<dbReference type="GO" id="GO:0006427">
    <property type="term" value="P:histidyl-tRNA aminoacylation"/>
    <property type="evidence" value="ECO:0007669"/>
    <property type="project" value="TreeGrafter"/>
</dbReference>
<dbReference type="KEGG" id="nabu:FZC36_01460"/>
<dbReference type="InterPro" id="IPR041715">
    <property type="entry name" value="HisRS-like_core"/>
</dbReference>
<dbReference type="EMBL" id="CP043314">
    <property type="protein sequence ID" value="QEK39101.1"/>
    <property type="molecule type" value="Genomic_DNA"/>
</dbReference>
<sequence>MGVRGTKDWVQNYKKYREIINVFEAHTKTHGFDQINPSILENASLFSRSVGEDSDIMNKEMFYVISKESNSMDTVLRPEFTTSVIRALLESNSIQNKKVSYYGPVFRHNRPQKGRLREFTQLGCEVLEDSPYVDADVILCAYKIVKDLDINISIKINTLGSKETLNTYIKEIESLFYKLKHEDCTDFVNLKENSASKNTKDFEEGPRKSEKLTEIINKIKSFDIKNPIRILDKMSSKEKVLLNIPKISDFLDKESLDRFSKVCIALKEMKVPFEVDPYLVRGLDYYKHTVFEFEDESESLGKSILGGGCYQGLVKSLGGPDINGVGWSFGLERMALLINTDKLSEENIIAVIPINKTSKAEKEISIEGENLEKSKQNNPEESEAEKEHILNNIYVMKVAEKIRKNINKNSDIKLILFHDEWKKSMKKLSKINPSMIVFCGKEERNEMKITIKNCSTKEQKNISYDDIETVLV</sequence>
<feature type="binding site" evidence="5">
    <location>
        <position position="125"/>
    </location>
    <ligand>
        <name>L-histidine</name>
        <dbReference type="ChEBI" id="CHEBI:57595"/>
    </ligand>
</feature>
<dbReference type="InterPro" id="IPR006195">
    <property type="entry name" value="aa-tRNA-synth_II"/>
</dbReference>
<keyword evidence="8" id="KW-1185">Reference proteome</keyword>
<reference evidence="7 8" key="1">
    <citation type="submission" date="2019-08" db="EMBL/GenBank/DDBJ databases">
        <title>Highly reduced genomes of protist endosymbionts show evolutionary convergence.</title>
        <authorList>
            <person name="George E."/>
            <person name="Husnik F."/>
            <person name="Tashyreva D."/>
            <person name="Prokopchuk G."/>
            <person name="Horak A."/>
            <person name="Kwong W.K."/>
            <person name="Lukes J."/>
            <person name="Keeling P.J."/>
        </authorList>
    </citation>
    <scope>NUCLEOTIDE SEQUENCE [LARGE SCALE GENOMIC DNA]</scope>
    <source>
        <strain evidence="7">1604HC</strain>
    </source>
</reference>
<dbReference type="GO" id="GO:0005737">
    <property type="term" value="C:cytoplasm"/>
    <property type="evidence" value="ECO:0007669"/>
    <property type="project" value="InterPro"/>
</dbReference>
<comment type="subunit">
    <text evidence="1">Homodimer.</text>
</comment>
<dbReference type="PROSITE" id="PS50862">
    <property type="entry name" value="AA_TRNA_LIGASE_II"/>
    <property type="match status" value="1"/>
</dbReference>
<dbReference type="Proteomes" id="UP000324924">
    <property type="component" value="Chromosome"/>
</dbReference>
<evidence type="ECO:0000313" key="8">
    <source>
        <dbReference type="Proteomes" id="UP000324924"/>
    </source>
</evidence>
<feature type="binding site" evidence="5">
    <location>
        <position position="107"/>
    </location>
    <ligand>
        <name>L-histidine</name>
        <dbReference type="ChEBI" id="CHEBI:57595"/>
    </ligand>
</feature>
<dbReference type="Pfam" id="PF13393">
    <property type="entry name" value="tRNA-synt_His"/>
    <property type="match status" value="1"/>
</dbReference>
<proteinExistence type="predicted"/>
<keyword evidence="7" id="KW-0436">Ligase</keyword>
<dbReference type="InterPro" id="IPR036621">
    <property type="entry name" value="Anticodon-bd_dom_sf"/>
</dbReference>
<feature type="binding site" evidence="5">
    <location>
        <begin position="285"/>
        <end position="286"/>
    </location>
    <ligand>
        <name>L-histidine</name>
        <dbReference type="ChEBI" id="CHEBI:57595"/>
    </ligand>
</feature>
<feature type="binding site" evidence="5">
    <location>
        <position position="281"/>
    </location>
    <ligand>
        <name>L-histidine</name>
        <dbReference type="ChEBI" id="CHEBI:57595"/>
    </ligand>
</feature>
<gene>
    <name evidence="7" type="ORF">FZC36_01460</name>
</gene>
<dbReference type="PANTHER" id="PTHR43707">
    <property type="entry name" value="HISTIDYL-TRNA SYNTHETASE"/>
    <property type="match status" value="1"/>
</dbReference>
<feature type="binding site" evidence="5">
    <location>
        <position position="121"/>
    </location>
    <ligand>
        <name>L-histidine</name>
        <dbReference type="ChEBI" id="CHEBI:57595"/>
    </ligand>
</feature>
<protein>
    <recommendedName>
        <fullName evidence="2">Histidine--tRNA ligase</fullName>
    </recommendedName>
</protein>
<accession>A0A5C0UHF1</accession>
<evidence type="ECO:0000256" key="1">
    <source>
        <dbReference type="ARBA" id="ARBA00011738"/>
    </source>
</evidence>
<keyword evidence="3" id="KW-0963">Cytoplasm</keyword>
<evidence type="ECO:0000256" key="2">
    <source>
        <dbReference type="ARBA" id="ARBA00017399"/>
    </source>
</evidence>